<dbReference type="Gene3D" id="3.30.300.30">
    <property type="match status" value="1"/>
</dbReference>
<dbReference type="InterPro" id="IPR000873">
    <property type="entry name" value="AMP-dep_synth/lig_dom"/>
</dbReference>
<accession>A0AAW1USP0</accession>
<comment type="similarity">
    <text evidence="2">Belongs to the ATP-dependent AMP-binding enzyme family.</text>
</comment>
<evidence type="ECO:0000256" key="2">
    <source>
        <dbReference type="ARBA" id="ARBA00006432"/>
    </source>
</evidence>
<dbReference type="InterPro" id="IPR025110">
    <property type="entry name" value="AMP-bd_C"/>
</dbReference>
<protein>
    <submittedName>
        <fullName evidence="8">Uncharacterized protein</fullName>
    </submittedName>
</protein>
<dbReference type="Gene3D" id="3.40.50.12780">
    <property type="entry name" value="N-terminal domain of ligase-like"/>
    <property type="match status" value="1"/>
</dbReference>
<dbReference type="InterPro" id="IPR045851">
    <property type="entry name" value="AMP-bd_C_sf"/>
</dbReference>
<evidence type="ECO:0000313" key="8">
    <source>
        <dbReference type="EMBL" id="KAK9882811.1"/>
    </source>
</evidence>
<reference evidence="8 9" key="1">
    <citation type="submission" date="2023-03" db="EMBL/GenBank/DDBJ databases">
        <title>Genome insight into feeding habits of ladybird beetles.</title>
        <authorList>
            <person name="Li H.-S."/>
            <person name="Huang Y.-H."/>
            <person name="Pang H."/>
        </authorList>
    </citation>
    <scope>NUCLEOTIDE SEQUENCE [LARGE SCALE GENOMIC DNA]</scope>
    <source>
        <strain evidence="8">SYSU_2023b</strain>
        <tissue evidence="8">Whole body</tissue>
    </source>
</reference>
<evidence type="ECO:0000259" key="7">
    <source>
        <dbReference type="Pfam" id="PF13193"/>
    </source>
</evidence>
<evidence type="ECO:0000256" key="4">
    <source>
        <dbReference type="ARBA" id="ARBA00023140"/>
    </source>
</evidence>
<keyword evidence="9" id="KW-1185">Reference proteome</keyword>
<gene>
    <name evidence="8" type="ORF">WA026_023323</name>
</gene>
<feature type="domain" description="AMP-binding enzyme C-terminal" evidence="7">
    <location>
        <begin position="668"/>
        <end position="744"/>
    </location>
</feature>
<keyword evidence="3" id="KW-0436">Ligase</keyword>
<dbReference type="Pfam" id="PF00501">
    <property type="entry name" value="AMP-binding"/>
    <property type="match status" value="1"/>
</dbReference>
<name>A0AAW1USP0_9CUCU</name>
<dbReference type="InterPro" id="IPR042099">
    <property type="entry name" value="ANL_N_sf"/>
</dbReference>
<dbReference type="Proteomes" id="UP001431783">
    <property type="component" value="Unassembled WGS sequence"/>
</dbReference>
<dbReference type="GO" id="GO:0016405">
    <property type="term" value="F:CoA-ligase activity"/>
    <property type="evidence" value="ECO:0007669"/>
    <property type="project" value="TreeGrafter"/>
</dbReference>
<evidence type="ECO:0000256" key="3">
    <source>
        <dbReference type="ARBA" id="ARBA00022598"/>
    </source>
</evidence>
<evidence type="ECO:0000256" key="5">
    <source>
        <dbReference type="SAM" id="MobiDB-lite"/>
    </source>
</evidence>
<dbReference type="SUPFAM" id="SSF56801">
    <property type="entry name" value="Acetyl-CoA synthetase-like"/>
    <property type="match status" value="1"/>
</dbReference>
<keyword evidence="4" id="KW-0576">Peroxisome</keyword>
<organism evidence="8 9">
    <name type="scientific">Henosepilachna vigintioctopunctata</name>
    <dbReference type="NCBI Taxonomy" id="420089"/>
    <lineage>
        <taxon>Eukaryota</taxon>
        <taxon>Metazoa</taxon>
        <taxon>Ecdysozoa</taxon>
        <taxon>Arthropoda</taxon>
        <taxon>Hexapoda</taxon>
        <taxon>Insecta</taxon>
        <taxon>Pterygota</taxon>
        <taxon>Neoptera</taxon>
        <taxon>Endopterygota</taxon>
        <taxon>Coleoptera</taxon>
        <taxon>Polyphaga</taxon>
        <taxon>Cucujiformia</taxon>
        <taxon>Coccinelloidea</taxon>
        <taxon>Coccinellidae</taxon>
        <taxon>Epilachninae</taxon>
        <taxon>Epilachnini</taxon>
        <taxon>Henosepilachna</taxon>
    </lineage>
</organism>
<dbReference type="PANTHER" id="PTHR24096">
    <property type="entry name" value="LONG-CHAIN-FATTY-ACID--COA LIGASE"/>
    <property type="match status" value="1"/>
</dbReference>
<evidence type="ECO:0000259" key="6">
    <source>
        <dbReference type="Pfam" id="PF00501"/>
    </source>
</evidence>
<sequence length="747" mass="84121">MNDTEINKNEIWKEMMNSMIYFTQTSTALINRMQDKLDVSDTMKLAKDMLSGDPNESIKQILHQIDAFEQNSPIVCKCTTSSPNENDVYNSSEDISIGIEYYGQPRPIKRKKFKYPPNLESKILDQKKMRSLRCKCEGEGEDQYVDSCLCDNMPQNLELGTQDDSFFRPVIQCSSLEQNEILNEQCEKLKIGKVTEDKELSESKEDATDSLAEIPKPGTFDPNELPQDDSNPLILKGAEVVRSMENILGFELFQSMKKFGSNIAQIDAETDEKETYDRLLEKCSMVALKLRTKFPRDTIVGIFTSNHTNSAVPLLAALFNGNRVVTFDITMTQTEVIRCLLNVTPSIMFVSTNSLQHLKECMVEAKVDIQIVVFGDEEGHESFSSFLNSESDDLNNFEVNTDGTPDSTAVICFTSGVTGSSKAVCLSHKALLHQCYQIINSGYIQSHILDFSDISKITSTLILFGSILNGNARVITENFDVGSVRAMVEKYKIRSVYLRPHQCVELSSHLQSNEDVSSLFCLFTGGEHLSYKVTRRLNEQLMGCLICQIYENTELSGIGTLVNLNDPADISKLYCKPQSCGKVLDGYWYKIVDFDSGKIVTHNSIGELHVKSKMIFSGYFADNTEIPNDSEWFKTGDLAYYDQHGRFYFVDRMSNLIKYQNNVIIPSKLEDILLNHKSVEMAVVIGVPHDEDGQLATGLVKLIEGDEVSSEELENFVNQQVSDSEKLRGGVKIVQTFHLDNNGKIKR</sequence>
<evidence type="ECO:0000256" key="1">
    <source>
        <dbReference type="ARBA" id="ARBA00004275"/>
    </source>
</evidence>
<feature type="region of interest" description="Disordered" evidence="5">
    <location>
        <begin position="197"/>
        <end position="229"/>
    </location>
</feature>
<evidence type="ECO:0000313" key="9">
    <source>
        <dbReference type="Proteomes" id="UP001431783"/>
    </source>
</evidence>
<dbReference type="PANTHER" id="PTHR24096:SF149">
    <property type="entry name" value="AMP-BINDING DOMAIN-CONTAINING PROTEIN-RELATED"/>
    <property type="match status" value="1"/>
</dbReference>
<dbReference type="Pfam" id="PF13193">
    <property type="entry name" value="AMP-binding_C"/>
    <property type="match status" value="1"/>
</dbReference>
<dbReference type="GO" id="GO:0005777">
    <property type="term" value="C:peroxisome"/>
    <property type="evidence" value="ECO:0007669"/>
    <property type="project" value="UniProtKB-SubCell"/>
</dbReference>
<dbReference type="AlphaFoldDB" id="A0AAW1USP0"/>
<proteinExistence type="inferred from homology"/>
<feature type="domain" description="AMP-dependent synthetase/ligase" evidence="6">
    <location>
        <begin position="254"/>
        <end position="620"/>
    </location>
</feature>
<comment type="subcellular location">
    <subcellularLocation>
        <location evidence="1">Peroxisome</location>
    </subcellularLocation>
</comment>
<feature type="compositionally biased region" description="Basic and acidic residues" evidence="5">
    <location>
        <begin position="197"/>
        <end position="207"/>
    </location>
</feature>
<dbReference type="EMBL" id="JARQZJ010000083">
    <property type="protein sequence ID" value="KAK9882811.1"/>
    <property type="molecule type" value="Genomic_DNA"/>
</dbReference>
<comment type="caution">
    <text evidence="8">The sequence shown here is derived from an EMBL/GenBank/DDBJ whole genome shotgun (WGS) entry which is preliminary data.</text>
</comment>